<evidence type="ECO:0000256" key="13">
    <source>
        <dbReference type="SAM" id="MobiDB-lite"/>
    </source>
</evidence>
<feature type="region of interest" description="Disordered" evidence="13">
    <location>
        <begin position="128"/>
        <end position="150"/>
    </location>
</feature>
<comment type="caution">
    <text evidence="15">The sequence shown here is derived from an EMBL/GenBank/DDBJ whole genome shotgun (WGS) entry which is preliminary data.</text>
</comment>
<evidence type="ECO:0000256" key="2">
    <source>
        <dbReference type="ARBA" id="ARBA00013184"/>
    </source>
</evidence>
<keyword evidence="8" id="KW-0805">Transcription regulation</keyword>
<reference evidence="15" key="2">
    <citation type="journal article" date="2023" name="Science">
        <title>Genomic signatures of disease resistance in endangered staghorn corals.</title>
        <authorList>
            <person name="Vollmer S.V."/>
            <person name="Selwyn J.D."/>
            <person name="Despard B.A."/>
            <person name="Roesel C.L."/>
        </authorList>
    </citation>
    <scope>NUCLEOTIDE SEQUENCE</scope>
    <source>
        <strain evidence="15">K2</strain>
    </source>
</reference>
<feature type="region of interest" description="Disordered" evidence="13">
    <location>
        <begin position="279"/>
        <end position="334"/>
    </location>
</feature>
<dbReference type="EMBL" id="JARQWQ010000058">
    <property type="protein sequence ID" value="KAK2556069.1"/>
    <property type="molecule type" value="Genomic_DNA"/>
</dbReference>
<dbReference type="GO" id="GO:0004402">
    <property type="term" value="F:histone acetyltransferase activity"/>
    <property type="evidence" value="ECO:0007669"/>
    <property type="project" value="InterPro"/>
</dbReference>
<dbReference type="GO" id="GO:0003713">
    <property type="term" value="F:transcription coactivator activity"/>
    <property type="evidence" value="ECO:0007669"/>
    <property type="project" value="TreeGrafter"/>
</dbReference>
<dbReference type="PROSITE" id="PS50134">
    <property type="entry name" value="ZF_TAZ"/>
    <property type="match status" value="1"/>
</dbReference>
<keyword evidence="3" id="KW-0808">Transferase</keyword>
<keyword evidence="6 12" id="KW-0862">Zinc</keyword>
<dbReference type="Proteomes" id="UP001249851">
    <property type="component" value="Unassembled WGS sequence"/>
</dbReference>
<dbReference type="InterPro" id="IPR035898">
    <property type="entry name" value="TAZ_dom_sf"/>
</dbReference>
<reference evidence="15" key="1">
    <citation type="journal article" date="2023" name="G3 (Bethesda)">
        <title>Whole genome assembly and annotation of the endangered Caribbean coral Acropora cervicornis.</title>
        <authorList>
            <person name="Selwyn J.D."/>
            <person name="Vollmer S.V."/>
        </authorList>
    </citation>
    <scope>NUCLEOTIDE SEQUENCE</scope>
    <source>
        <strain evidence="15">K2</strain>
    </source>
</reference>
<dbReference type="InterPro" id="IPR013178">
    <property type="entry name" value="Histone_AcTrfase_Rtt109/CBP"/>
</dbReference>
<accession>A0AAD9UZU2</accession>
<evidence type="ECO:0000256" key="12">
    <source>
        <dbReference type="PROSITE-ProRule" id="PRU00203"/>
    </source>
</evidence>
<evidence type="ECO:0000256" key="9">
    <source>
        <dbReference type="ARBA" id="ARBA00023163"/>
    </source>
</evidence>
<organism evidence="15 16">
    <name type="scientific">Acropora cervicornis</name>
    <name type="common">Staghorn coral</name>
    <dbReference type="NCBI Taxonomy" id="6130"/>
    <lineage>
        <taxon>Eukaryota</taxon>
        <taxon>Metazoa</taxon>
        <taxon>Cnidaria</taxon>
        <taxon>Anthozoa</taxon>
        <taxon>Hexacorallia</taxon>
        <taxon>Scleractinia</taxon>
        <taxon>Astrocoeniina</taxon>
        <taxon>Acroporidae</taxon>
        <taxon>Acropora</taxon>
    </lineage>
</organism>
<dbReference type="AlphaFoldDB" id="A0AAD9UZU2"/>
<dbReference type="InterPro" id="IPR000197">
    <property type="entry name" value="Znf_TAZ"/>
</dbReference>
<feature type="zinc finger region" description="TAZ-type" evidence="12">
    <location>
        <begin position="2"/>
        <end position="83"/>
    </location>
</feature>
<keyword evidence="9" id="KW-0804">Transcription</keyword>
<dbReference type="GO" id="GO:0005634">
    <property type="term" value="C:nucleus"/>
    <property type="evidence" value="ECO:0007669"/>
    <property type="project" value="UniProtKB-SubCell"/>
</dbReference>
<gene>
    <name evidence="15" type="ORF">P5673_022083</name>
</gene>
<evidence type="ECO:0000313" key="15">
    <source>
        <dbReference type="EMBL" id="KAK2556069.1"/>
    </source>
</evidence>
<keyword evidence="5 12" id="KW-0863">Zinc-finger</keyword>
<dbReference type="GO" id="GO:0005667">
    <property type="term" value="C:transcription regulator complex"/>
    <property type="evidence" value="ECO:0007669"/>
    <property type="project" value="TreeGrafter"/>
</dbReference>
<dbReference type="SMART" id="SM00551">
    <property type="entry name" value="ZnF_TAZ"/>
    <property type="match status" value="1"/>
</dbReference>
<comment type="subcellular location">
    <subcellularLocation>
        <location evidence="1">Nucleus</location>
    </subcellularLocation>
</comment>
<evidence type="ECO:0000256" key="3">
    <source>
        <dbReference type="ARBA" id="ARBA00022679"/>
    </source>
</evidence>
<dbReference type="SUPFAM" id="SSF57933">
    <property type="entry name" value="TAZ domain"/>
    <property type="match status" value="1"/>
</dbReference>
<evidence type="ECO:0000256" key="10">
    <source>
        <dbReference type="ARBA" id="ARBA00023242"/>
    </source>
</evidence>
<evidence type="ECO:0000256" key="7">
    <source>
        <dbReference type="ARBA" id="ARBA00022853"/>
    </source>
</evidence>
<evidence type="ECO:0000256" key="1">
    <source>
        <dbReference type="ARBA" id="ARBA00004123"/>
    </source>
</evidence>
<feature type="domain" description="TAZ-type" evidence="14">
    <location>
        <begin position="2"/>
        <end position="83"/>
    </location>
</feature>
<dbReference type="PANTHER" id="PTHR13808:SF1">
    <property type="entry name" value="HISTONE ACETYLTRANSFERASE"/>
    <property type="match status" value="1"/>
</dbReference>
<evidence type="ECO:0000256" key="4">
    <source>
        <dbReference type="ARBA" id="ARBA00022723"/>
    </source>
</evidence>
<name>A0AAD9UZU2_ACRCE</name>
<dbReference type="GO" id="GO:0008270">
    <property type="term" value="F:zinc ion binding"/>
    <property type="evidence" value="ECO:0007669"/>
    <property type="project" value="UniProtKB-KW"/>
</dbReference>
<proteinExistence type="predicted"/>
<dbReference type="GO" id="GO:0031490">
    <property type="term" value="F:chromatin DNA binding"/>
    <property type="evidence" value="ECO:0007669"/>
    <property type="project" value="TreeGrafter"/>
</dbReference>
<dbReference type="PANTHER" id="PTHR13808">
    <property type="entry name" value="CBP/P300-RELATED"/>
    <property type="match status" value="1"/>
</dbReference>
<keyword evidence="7" id="KW-0156">Chromatin regulator</keyword>
<dbReference type="Pfam" id="PF02135">
    <property type="entry name" value="zf-TAZ"/>
    <property type="match status" value="1"/>
</dbReference>
<dbReference type="GO" id="GO:0045944">
    <property type="term" value="P:positive regulation of transcription by RNA polymerase II"/>
    <property type="evidence" value="ECO:0007669"/>
    <property type="project" value="TreeGrafter"/>
</dbReference>
<keyword evidence="16" id="KW-1185">Reference proteome</keyword>
<evidence type="ECO:0000256" key="6">
    <source>
        <dbReference type="ARBA" id="ARBA00022833"/>
    </source>
</evidence>
<feature type="compositionally biased region" description="Polar residues" evidence="13">
    <location>
        <begin position="289"/>
        <end position="313"/>
    </location>
</feature>
<keyword evidence="4 12" id="KW-0479">Metal-binding</keyword>
<evidence type="ECO:0000259" key="14">
    <source>
        <dbReference type="PROSITE" id="PS50134"/>
    </source>
</evidence>
<comment type="catalytic activity">
    <reaction evidence="11">
        <text>L-lysyl-[protein] + acetyl-CoA = N(6)-acetyl-L-lysyl-[protein] + CoA + H(+)</text>
        <dbReference type="Rhea" id="RHEA:45948"/>
        <dbReference type="Rhea" id="RHEA-COMP:9752"/>
        <dbReference type="Rhea" id="RHEA-COMP:10731"/>
        <dbReference type="ChEBI" id="CHEBI:15378"/>
        <dbReference type="ChEBI" id="CHEBI:29969"/>
        <dbReference type="ChEBI" id="CHEBI:57287"/>
        <dbReference type="ChEBI" id="CHEBI:57288"/>
        <dbReference type="ChEBI" id="CHEBI:61930"/>
        <dbReference type="EC" id="2.3.1.48"/>
    </reaction>
</comment>
<feature type="compositionally biased region" description="Basic and acidic residues" evidence="13">
    <location>
        <begin position="128"/>
        <end position="141"/>
    </location>
</feature>
<dbReference type="GO" id="GO:0000123">
    <property type="term" value="C:histone acetyltransferase complex"/>
    <property type="evidence" value="ECO:0007669"/>
    <property type="project" value="TreeGrafter"/>
</dbReference>
<dbReference type="EC" id="2.3.1.48" evidence="2"/>
<protein>
    <recommendedName>
        <fullName evidence="2">histone acetyltransferase</fullName>
        <ecNumber evidence="2">2.3.1.48</ecNumber>
    </recommendedName>
</protein>
<dbReference type="Gene3D" id="1.20.1020.10">
    <property type="entry name" value="TAZ domain"/>
    <property type="match status" value="1"/>
</dbReference>
<evidence type="ECO:0000256" key="11">
    <source>
        <dbReference type="ARBA" id="ARBA00048017"/>
    </source>
</evidence>
<evidence type="ECO:0000256" key="8">
    <source>
        <dbReference type="ARBA" id="ARBA00023015"/>
    </source>
</evidence>
<evidence type="ECO:0000313" key="16">
    <source>
        <dbReference type="Proteomes" id="UP001249851"/>
    </source>
</evidence>
<evidence type="ECO:0000256" key="5">
    <source>
        <dbReference type="ARBA" id="ARBA00022771"/>
    </source>
</evidence>
<feature type="compositionally biased region" description="Basic and acidic residues" evidence="13">
    <location>
        <begin position="323"/>
        <end position="333"/>
    </location>
</feature>
<sequence length="428" mass="47591">MAAREKKGWQDELQSYLPHSLNCVDPNCLNPICVNLKLILRHVPNCDKRGDLCSICQRMKSLAANHANSCRDYYCRVPFCWEAKVASEEQKLIDELMTTLPDLEESHPGAKEAEQTCATVVTCRKTENDSSLRPRLEERQGETSAGNYMNYSGDGPSGKVQLRHCNITSTPPVSIGKTVPPEWKGDCQPTTGACDNLMSPSSQALPQQALPIEERKLIGSSKKAENFQRPPCQQGTKRKLKSFVSINRATKFRRSSPEEEAAEIDDSAEIIEIFSSKFSGKSTSKQKSETTMSSCPLSSFVRNTESDGSTPISKFTKPPRKTSTRDDSSDLPRTDFQAYTRPQSIAAPDSDSLFPTPPPSPLFEMWFGEPASTNESVLKSVLLDTLFQLLGIVTQPKTRNQEAIFVDLLERTLRAMKRELQGNNKGSQ</sequence>
<keyword evidence="10" id="KW-0539">Nucleus</keyword>